<name>A0ABT9BJT1_9BACT</name>
<gene>
    <name evidence="4" type="ORF">Q5H93_18755</name>
</gene>
<dbReference type="PANTHER" id="PTHR24023">
    <property type="entry name" value="COLLAGEN ALPHA"/>
    <property type="match status" value="1"/>
</dbReference>
<evidence type="ECO:0000313" key="4">
    <source>
        <dbReference type="EMBL" id="MDO7876793.1"/>
    </source>
</evidence>
<feature type="compositionally biased region" description="Low complexity" evidence="1">
    <location>
        <begin position="257"/>
        <end position="271"/>
    </location>
</feature>
<comment type="caution">
    <text evidence="4">The sequence shown here is derived from an EMBL/GenBank/DDBJ whole genome shotgun (WGS) entry which is preliminary data.</text>
</comment>
<organism evidence="4 5">
    <name type="scientific">Hymenobacter aranciens</name>
    <dbReference type="NCBI Taxonomy" id="3063996"/>
    <lineage>
        <taxon>Bacteria</taxon>
        <taxon>Pseudomonadati</taxon>
        <taxon>Bacteroidota</taxon>
        <taxon>Cytophagia</taxon>
        <taxon>Cytophagales</taxon>
        <taxon>Hymenobacteraceae</taxon>
        <taxon>Hymenobacter</taxon>
    </lineage>
</organism>
<dbReference type="InterPro" id="IPR055575">
    <property type="entry name" value="DUF7151"/>
</dbReference>
<dbReference type="PROSITE" id="PS00018">
    <property type="entry name" value="EF_HAND_1"/>
    <property type="match status" value="1"/>
</dbReference>
<evidence type="ECO:0000256" key="2">
    <source>
        <dbReference type="SAM" id="SignalP"/>
    </source>
</evidence>
<feature type="chain" id="PRO_5047374517" evidence="2">
    <location>
        <begin position="24"/>
        <end position="474"/>
    </location>
</feature>
<protein>
    <submittedName>
        <fullName evidence="4">Collagen-like protein</fullName>
    </submittedName>
</protein>
<feature type="domain" description="DUF7151" evidence="3">
    <location>
        <begin position="177"/>
        <end position="221"/>
    </location>
</feature>
<evidence type="ECO:0000313" key="5">
    <source>
        <dbReference type="Proteomes" id="UP001176429"/>
    </source>
</evidence>
<dbReference type="Pfam" id="PF23657">
    <property type="entry name" value="DUF7151"/>
    <property type="match status" value="2"/>
</dbReference>
<feature type="compositionally biased region" description="Low complexity" evidence="1">
    <location>
        <begin position="231"/>
        <end position="246"/>
    </location>
</feature>
<keyword evidence="2" id="KW-0732">Signal</keyword>
<proteinExistence type="predicted"/>
<dbReference type="InterPro" id="IPR008160">
    <property type="entry name" value="Collagen"/>
</dbReference>
<keyword evidence="5" id="KW-1185">Reference proteome</keyword>
<feature type="signal peptide" evidence="2">
    <location>
        <begin position="1"/>
        <end position="23"/>
    </location>
</feature>
<dbReference type="EMBL" id="JAUQSY010000014">
    <property type="protein sequence ID" value="MDO7876793.1"/>
    <property type="molecule type" value="Genomic_DNA"/>
</dbReference>
<feature type="region of interest" description="Disordered" evidence="1">
    <location>
        <begin position="189"/>
        <end position="209"/>
    </location>
</feature>
<reference evidence="4" key="1">
    <citation type="submission" date="2023-07" db="EMBL/GenBank/DDBJ databases">
        <authorList>
            <person name="Kim M.K."/>
        </authorList>
    </citation>
    <scope>NUCLEOTIDE SEQUENCE</scope>
    <source>
        <strain evidence="4">ASUV-10-1</strain>
    </source>
</reference>
<dbReference type="Pfam" id="PF01391">
    <property type="entry name" value="Collagen"/>
    <property type="match status" value="1"/>
</dbReference>
<dbReference type="RefSeq" id="WP_305008179.1">
    <property type="nucleotide sequence ID" value="NZ_JAUQSY010000014.1"/>
</dbReference>
<dbReference type="InterPro" id="IPR018247">
    <property type="entry name" value="EF_Hand_1_Ca_BS"/>
</dbReference>
<sequence length="474" mass="46479">MKKHVLPLATLGLLLAAAPATQAQTTPHNFGLGTTAPDASAVLDVSSTTRGLLVPRMSAAQRGLIASPATGLLVYQLDGTPGFYAYNGTAWAALGGSGSAGATGQSALVRTTAEAAGANCATGGTKIESGRDTDGDGSLDASEVTATRYVCNGAAGSAGSAGTAGSPGAAGTAGRLALVRTTTEAAGTNCATGGTRVDAGQDANSNGTLDASEITSTRYVCNGAAGAKGLTGDPGDPGTAGTAGSKGAKGDPGDPGTAGTAGLKGTTGDPAPGLPTGGTPGQVLAKVDATDYNTAWTTLVAASTSVQLRADKTGGTGETVAKQDATTPTTIAFNNVLTTPTLGTWDGSTYTVGAGGAGAYLIQAGLLAPNSTNTTGTPTGRSLGFNMLVEVNNATYGSTAGGVYYSALINSNNQNTPTGTRVRGELYKVVFLNEGDTFKVRAVCNNTDTGTSVTFTPPPITPSAASYLTVTKLN</sequence>
<accession>A0ABT9BJT1</accession>
<evidence type="ECO:0000259" key="3">
    <source>
        <dbReference type="Pfam" id="PF23657"/>
    </source>
</evidence>
<dbReference type="InterPro" id="IPR050149">
    <property type="entry name" value="Collagen_superfamily"/>
</dbReference>
<dbReference type="PANTHER" id="PTHR24023:SF1105">
    <property type="entry name" value="FIBRILLAR COLLAGEN NC1 DOMAIN-CONTAINING PROTEIN"/>
    <property type="match status" value="1"/>
</dbReference>
<feature type="region of interest" description="Disordered" evidence="1">
    <location>
        <begin position="227"/>
        <end position="282"/>
    </location>
</feature>
<evidence type="ECO:0000256" key="1">
    <source>
        <dbReference type="SAM" id="MobiDB-lite"/>
    </source>
</evidence>
<feature type="domain" description="DUF7151" evidence="3">
    <location>
        <begin position="107"/>
        <end position="151"/>
    </location>
</feature>
<dbReference type="Proteomes" id="UP001176429">
    <property type="component" value="Unassembled WGS sequence"/>
</dbReference>